<sequence length="158" mass="17676">MDQEGIKILVVCDHFSKWLSAWLMSSTSASKVTEYLRSCLVIFGILATLVFNNGPLFSSAELISFCTANGIMSNIPPSVIWISRQGVHIVKSIEKNRLLTETVMSHCSIVYRITGKSPVEMIYKTKPRTKLDMLKPSRSGAGQLIHFKGQTRHNIPSY</sequence>
<dbReference type="InterPro" id="IPR012337">
    <property type="entry name" value="RNaseH-like_sf"/>
</dbReference>
<dbReference type="PANTHER" id="PTHR37984">
    <property type="entry name" value="PROTEIN CBG26694"/>
    <property type="match status" value="1"/>
</dbReference>
<accession>A0ABQ9G6S7</accession>
<dbReference type="InterPro" id="IPR036397">
    <property type="entry name" value="RNaseH_sf"/>
</dbReference>
<protein>
    <recommendedName>
        <fullName evidence="3">Integrase catalytic domain-containing protein</fullName>
    </recommendedName>
</protein>
<evidence type="ECO:0000313" key="2">
    <source>
        <dbReference type="Proteomes" id="UP001159363"/>
    </source>
</evidence>
<dbReference type="Gene3D" id="3.30.420.10">
    <property type="entry name" value="Ribonuclease H-like superfamily/Ribonuclease H"/>
    <property type="match status" value="1"/>
</dbReference>
<dbReference type="Proteomes" id="UP001159363">
    <property type="component" value="Chromosome 14"/>
</dbReference>
<dbReference type="PANTHER" id="PTHR37984:SF5">
    <property type="entry name" value="PROTEIN NYNRIN-LIKE"/>
    <property type="match status" value="1"/>
</dbReference>
<organism evidence="1 2">
    <name type="scientific">Dryococelus australis</name>
    <dbReference type="NCBI Taxonomy" id="614101"/>
    <lineage>
        <taxon>Eukaryota</taxon>
        <taxon>Metazoa</taxon>
        <taxon>Ecdysozoa</taxon>
        <taxon>Arthropoda</taxon>
        <taxon>Hexapoda</taxon>
        <taxon>Insecta</taxon>
        <taxon>Pterygota</taxon>
        <taxon>Neoptera</taxon>
        <taxon>Polyneoptera</taxon>
        <taxon>Phasmatodea</taxon>
        <taxon>Verophasmatodea</taxon>
        <taxon>Anareolatae</taxon>
        <taxon>Phasmatidae</taxon>
        <taxon>Eurycanthinae</taxon>
        <taxon>Dryococelus</taxon>
    </lineage>
</organism>
<evidence type="ECO:0000313" key="1">
    <source>
        <dbReference type="EMBL" id="KAJ8868159.1"/>
    </source>
</evidence>
<comment type="caution">
    <text evidence="1">The sequence shown here is derived from an EMBL/GenBank/DDBJ whole genome shotgun (WGS) entry which is preliminary data.</text>
</comment>
<dbReference type="SUPFAM" id="SSF53098">
    <property type="entry name" value="Ribonuclease H-like"/>
    <property type="match status" value="1"/>
</dbReference>
<dbReference type="InterPro" id="IPR050951">
    <property type="entry name" value="Retrovirus_Pol_polyprotein"/>
</dbReference>
<dbReference type="EMBL" id="JARBHB010000015">
    <property type="protein sequence ID" value="KAJ8868159.1"/>
    <property type="molecule type" value="Genomic_DNA"/>
</dbReference>
<keyword evidence="2" id="KW-1185">Reference proteome</keyword>
<evidence type="ECO:0008006" key="3">
    <source>
        <dbReference type="Google" id="ProtNLM"/>
    </source>
</evidence>
<reference evidence="1 2" key="1">
    <citation type="submission" date="2023-02" db="EMBL/GenBank/DDBJ databases">
        <title>LHISI_Scaffold_Assembly.</title>
        <authorList>
            <person name="Stuart O.P."/>
            <person name="Cleave R."/>
            <person name="Magrath M.J.L."/>
            <person name="Mikheyev A.S."/>
        </authorList>
    </citation>
    <scope>NUCLEOTIDE SEQUENCE [LARGE SCALE GENOMIC DNA]</scope>
    <source>
        <strain evidence="1">Daus_M_001</strain>
        <tissue evidence="1">Leg muscle</tissue>
    </source>
</reference>
<gene>
    <name evidence="1" type="ORF">PR048_031968</name>
</gene>
<proteinExistence type="predicted"/>
<name>A0ABQ9G6S7_9NEOP</name>